<dbReference type="GO" id="GO:0004315">
    <property type="term" value="F:3-oxoacyl-[acyl-carrier-protein] synthase activity"/>
    <property type="evidence" value="ECO:0007669"/>
    <property type="project" value="InterPro"/>
</dbReference>
<organism evidence="2 3">
    <name type="scientific">Actinoplanes teichomyceticus</name>
    <dbReference type="NCBI Taxonomy" id="1867"/>
    <lineage>
        <taxon>Bacteria</taxon>
        <taxon>Bacillati</taxon>
        <taxon>Actinomycetota</taxon>
        <taxon>Actinomycetes</taxon>
        <taxon>Micromonosporales</taxon>
        <taxon>Micromonosporaceae</taxon>
        <taxon>Actinoplanes</taxon>
    </lineage>
</organism>
<dbReference type="Proteomes" id="UP000320239">
    <property type="component" value="Unassembled WGS sequence"/>
</dbReference>
<sequence>MSGPPSAPGGACSATAATVALGAVSAVRGIGLSAVTRPAR</sequence>
<reference evidence="2 3" key="1">
    <citation type="submission" date="2019-06" db="EMBL/GenBank/DDBJ databases">
        <title>Sequencing the genomes of 1000 actinobacteria strains.</title>
        <authorList>
            <person name="Klenk H.-P."/>
        </authorList>
    </citation>
    <scope>NUCLEOTIDE SEQUENCE [LARGE SCALE GENOMIC DNA]</scope>
    <source>
        <strain evidence="2 3">DSM 43866</strain>
    </source>
</reference>
<dbReference type="EMBL" id="VIWY01000003">
    <property type="protein sequence ID" value="TWG21289.1"/>
    <property type="molecule type" value="Genomic_DNA"/>
</dbReference>
<gene>
    <name evidence="2" type="ORF">FHX34_103827</name>
</gene>
<keyword evidence="3" id="KW-1185">Reference proteome</keyword>
<dbReference type="GO" id="GO:0006633">
    <property type="term" value="P:fatty acid biosynthetic process"/>
    <property type="evidence" value="ECO:0007669"/>
    <property type="project" value="InterPro"/>
</dbReference>
<dbReference type="AlphaFoldDB" id="A0A561WBQ9"/>
<protein>
    <submittedName>
        <fullName evidence="2">Uncharacterized protein</fullName>
    </submittedName>
</protein>
<dbReference type="InterPro" id="IPR018201">
    <property type="entry name" value="Ketoacyl_synth_AS"/>
</dbReference>
<evidence type="ECO:0000313" key="3">
    <source>
        <dbReference type="Proteomes" id="UP000320239"/>
    </source>
</evidence>
<evidence type="ECO:0000313" key="2">
    <source>
        <dbReference type="EMBL" id="TWG21289.1"/>
    </source>
</evidence>
<name>A0A561WBQ9_ACTTI</name>
<comment type="caution">
    <text evidence="2">The sequence shown here is derived from an EMBL/GenBank/DDBJ whole genome shotgun (WGS) entry which is preliminary data.</text>
</comment>
<accession>A0A561WBQ9</accession>
<proteinExistence type="predicted"/>
<dbReference type="PROSITE" id="PS00606">
    <property type="entry name" value="KS3_1"/>
    <property type="match status" value="1"/>
</dbReference>
<keyword evidence="1" id="KW-0808">Transferase</keyword>
<evidence type="ECO:0000256" key="1">
    <source>
        <dbReference type="ARBA" id="ARBA00022679"/>
    </source>
</evidence>